<dbReference type="InParanoid" id="A0A1Y2GPE9"/>
<name>A0A1Y2GPE9_9FUNG</name>
<protein>
    <submittedName>
        <fullName evidence="1">Uncharacterized protein</fullName>
    </submittedName>
</protein>
<dbReference type="GeneID" id="33572726"/>
<reference evidence="1 2" key="1">
    <citation type="submission" date="2016-07" db="EMBL/GenBank/DDBJ databases">
        <title>Pervasive Adenine N6-methylation of Active Genes in Fungi.</title>
        <authorList>
            <consortium name="DOE Joint Genome Institute"/>
            <person name="Mondo S.J."/>
            <person name="Dannebaum R.O."/>
            <person name="Kuo R.C."/>
            <person name="Labutti K."/>
            <person name="Haridas S."/>
            <person name="Kuo A."/>
            <person name="Salamov A."/>
            <person name="Ahrendt S.R."/>
            <person name="Lipzen A."/>
            <person name="Sullivan W."/>
            <person name="Andreopoulos W.B."/>
            <person name="Clum A."/>
            <person name="Lindquist E."/>
            <person name="Daum C."/>
            <person name="Ramamoorthy G.K."/>
            <person name="Gryganskyi A."/>
            <person name="Culley D."/>
            <person name="Magnuson J.K."/>
            <person name="James T.Y."/>
            <person name="O'Malley M.A."/>
            <person name="Stajich J.E."/>
            <person name="Spatafora J.W."/>
            <person name="Visel A."/>
            <person name="Grigoriev I.V."/>
        </authorList>
    </citation>
    <scope>NUCLEOTIDE SEQUENCE [LARGE SCALE GENOMIC DNA]</scope>
    <source>
        <strain evidence="1 2">NRRL 3116</strain>
    </source>
</reference>
<keyword evidence="2" id="KW-1185">Reference proteome</keyword>
<dbReference type="EMBL" id="MCFF01000016">
    <property type="protein sequence ID" value="ORZ17578.1"/>
    <property type="molecule type" value="Genomic_DNA"/>
</dbReference>
<accession>A0A1Y2GPE9</accession>
<dbReference type="RefSeq" id="XP_021881965.1">
    <property type="nucleotide sequence ID" value="XM_022030885.1"/>
</dbReference>
<dbReference type="Proteomes" id="UP000193648">
    <property type="component" value="Unassembled WGS sequence"/>
</dbReference>
<evidence type="ECO:0000313" key="2">
    <source>
        <dbReference type="Proteomes" id="UP000193648"/>
    </source>
</evidence>
<comment type="caution">
    <text evidence="1">The sequence shown here is derived from an EMBL/GenBank/DDBJ whole genome shotgun (WGS) entry which is preliminary data.</text>
</comment>
<dbReference type="AlphaFoldDB" id="A0A1Y2GPE9"/>
<proteinExistence type="predicted"/>
<dbReference type="OrthoDB" id="2426605at2759"/>
<gene>
    <name evidence="1" type="ORF">BCR41DRAFT_50925</name>
</gene>
<evidence type="ECO:0000313" key="1">
    <source>
        <dbReference type="EMBL" id="ORZ17578.1"/>
    </source>
</evidence>
<sequence>MIKATPIEQGCVFERFMMKVFSETFNRGPLAEWPHSPKISKMCPALVGNVEIVGWKEPGLEQGTTHAMMSMGEFMDAHVNNNSKRNSVPVAPFFFPKPKPSGPDLVFFIRVDNERIFPVFVQMKLHQGSSNFSEADWNDALSTVSAPKIECHAENFREYCPENVYINMIIAYPTKWTDKLPASSELPKDASGVQQVVINISDDNFGNVFPKEHVEFIDRLKNA</sequence>
<organism evidence="1 2">
    <name type="scientific">Lobosporangium transversale</name>
    <dbReference type="NCBI Taxonomy" id="64571"/>
    <lineage>
        <taxon>Eukaryota</taxon>
        <taxon>Fungi</taxon>
        <taxon>Fungi incertae sedis</taxon>
        <taxon>Mucoromycota</taxon>
        <taxon>Mortierellomycotina</taxon>
        <taxon>Mortierellomycetes</taxon>
        <taxon>Mortierellales</taxon>
        <taxon>Mortierellaceae</taxon>
        <taxon>Lobosporangium</taxon>
    </lineage>
</organism>